<dbReference type="AlphaFoldDB" id="A0AAV7T1D8"/>
<evidence type="ECO:0000313" key="2">
    <source>
        <dbReference type="Proteomes" id="UP001066276"/>
    </source>
</evidence>
<reference evidence="1" key="1">
    <citation type="journal article" date="2022" name="bioRxiv">
        <title>Sequencing and chromosome-scale assembly of the giantPleurodeles waltlgenome.</title>
        <authorList>
            <person name="Brown T."/>
            <person name="Elewa A."/>
            <person name="Iarovenko S."/>
            <person name="Subramanian E."/>
            <person name="Araus A.J."/>
            <person name="Petzold A."/>
            <person name="Susuki M."/>
            <person name="Suzuki K.-i.T."/>
            <person name="Hayashi T."/>
            <person name="Toyoda A."/>
            <person name="Oliveira C."/>
            <person name="Osipova E."/>
            <person name="Leigh N.D."/>
            <person name="Simon A."/>
            <person name="Yun M.H."/>
        </authorList>
    </citation>
    <scope>NUCLEOTIDE SEQUENCE</scope>
    <source>
        <strain evidence="1">20211129_DDA</strain>
        <tissue evidence="1">Liver</tissue>
    </source>
</reference>
<dbReference type="Proteomes" id="UP001066276">
    <property type="component" value="Chromosome 4_1"/>
</dbReference>
<name>A0AAV7T1D8_PLEWA</name>
<protein>
    <submittedName>
        <fullName evidence="1">Uncharacterized protein</fullName>
    </submittedName>
</protein>
<organism evidence="1 2">
    <name type="scientific">Pleurodeles waltl</name>
    <name type="common">Iberian ribbed newt</name>
    <dbReference type="NCBI Taxonomy" id="8319"/>
    <lineage>
        <taxon>Eukaryota</taxon>
        <taxon>Metazoa</taxon>
        <taxon>Chordata</taxon>
        <taxon>Craniata</taxon>
        <taxon>Vertebrata</taxon>
        <taxon>Euteleostomi</taxon>
        <taxon>Amphibia</taxon>
        <taxon>Batrachia</taxon>
        <taxon>Caudata</taxon>
        <taxon>Salamandroidea</taxon>
        <taxon>Salamandridae</taxon>
        <taxon>Pleurodelinae</taxon>
        <taxon>Pleurodeles</taxon>
    </lineage>
</organism>
<gene>
    <name evidence="1" type="ORF">NDU88_002148</name>
</gene>
<evidence type="ECO:0000313" key="1">
    <source>
        <dbReference type="EMBL" id="KAJ1170268.1"/>
    </source>
</evidence>
<dbReference type="EMBL" id="JANPWB010000007">
    <property type="protein sequence ID" value="KAJ1170268.1"/>
    <property type="molecule type" value="Genomic_DNA"/>
</dbReference>
<proteinExistence type="predicted"/>
<comment type="caution">
    <text evidence="1">The sequence shown here is derived from an EMBL/GenBank/DDBJ whole genome shotgun (WGS) entry which is preliminary data.</text>
</comment>
<sequence length="121" mass="13102">MSRASWAGTPAAYRVGHGFGERLPVWKHGRCIRVLPYLASTWELKQSSGERCAAPRCDRRGADGEALPVLGGPLGVPGAVADAACHAGASEDWCGPNERRSVLPCMRLKRHWECGPDRIPI</sequence>
<accession>A0AAV7T1D8</accession>
<keyword evidence="2" id="KW-1185">Reference proteome</keyword>